<comment type="caution">
    <text evidence="2">The sequence shown here is derived from an EMBL/GenBank/DDBJ whole genome shotgun (WGS) entry which is preliminary data.</text>
</comment>
<proteinExistence type="predicted"/>
<gene>
    <name evidence="2" type="ORF">GTG28_06470</name>
</gene>
<dbReference type="EMBL" id="WWEU01000002">
    <property type="protein sequence ID" value="MYM58863.1"/>
    <property type="molecule type" value="Genomic_DNA"/>
</dbReference>
<evidence type="ECO:0000313" key="2">
    <source>
        <dbReference type="EMBL" id="MYM58863.1"/>
    </source>
</evidence>
<sequence length="306" mass="35662">MYKQVNKPKGNKSRSISNSVAQKKSNGKQSLGFVDDRPKAIVQRLFNDALYDKQFNFIKQWREFDVINQVKPKDQYSELQIKQIYKKAKDSFFVFDIGDLYNNRSDIDGYIHREERSVEKDRNSHSISKHLAVDDAYLLERVKKEPKVKRATRFTDKIRVGKAMEYWMNNGQKILTEYGYHLGGIFSEIVELCRKQKPPKMEKWIKEKLDDSAILEPYENSGYIFELQKVPDPKSAAGNWRIECKWKATTKAEYSKRAIEKSDLKYKDVREPATIFPPNGVDMTVSVTNDGQIEVTVPEDVMGTFF</sequence>
<dbReference type="RefSeq" id="WP_160928134.1">
    <property type="nucleotide sequence ID" value="NZ_WWEU01000002.1"/>
</dbReference>
<name>A0A6L8LTN3_9VIBR</name>
<keyword evidence="3" id="KW-1185">Reference proteome</keyword>
<feature type="compositionally biased region" description="Polar residues" evidence="1">
    <location>
        <begin position="13"/>
        <end position="29"/>
    </location>
</feature>
<accession>A0A6L8LTN3</accession>
<dbReference type="AlphaFoldDB" id="A0A6L8LTN3"/>
<protein>
    <submittedName>
        <fullName evidence="2">Uncharacterized protein</fullName>
    </submittedName>
</protein>
<organism evidence="2 3">
    <name type="scientific">Vibrio tetraodonis subsp. pristinus</name>
    <dbReference type="NCBI Taxonomy" id="2695891"/>
    <lineage>
        <taxon>Bacteria</taxon>
        <taxon>Pseudomonadati</taxon>
        <taxon>Pseudomonadota</taxon>
        <taxon>Gammaproteobacteria</taxon>
        <taxon>Vibrionales</taxon>
        <taxon>Vibrionaceae</taxon>
        <taxon>Vibrio</taxon>
    </lineage>
</organism>
<feature type="region of interest" description="Disordered" evidence="1">
    <location>
        <begin position="1"/>
        <end position="32"/>
    </location>
</feature>
<reference evidence="2 3" key="1">
    <citation type="submission" date="2020-01" db="EMBL/GenBank/DDBJ databases">
        <title>Draft Genome Sequence of Vibrio sp. strain OCN044, Isolated from a Healthy Coral at Palmyra Atoll.</title>
        <authorList>
            <person name="Videau P."/>
            <person name="Loughran R."/>
            <person name="Esquivel A."/>
            <person name="Deadmond M."/>
            <person name="Paddock B.E."/>
            <person name="Saw J.H."/>
            <person name="Ushijima B."/>
        </authorList>
    </citation>
    <scope>NUCLEOTIDE SEQUENCE [LARGE SCALE GENOMIC DNA]</scope>
    <source>
        <strain evidence="2 3">OCN044</strain>
    </source>
</reference>
<evidence type="ECO:0000256" key="1">
    <source>
        <dbReference type="SAM" id="MobiDB-lite"/>
    </source>
</evidence>
<evidence type="ECO:0000313" key="3">
    <source>
        <dbReference type="Proteomes" id="UP000478571"/>
    </source>
</evidence>
<dbReference type="Proteomes" id="UP000478571">
    <property type="component" value="Unassembled WGS sequence"/>
</dbReference>